<dbReference type="InterPro" id="IPR036680">
    <property type="entry name" value="SPOR-like_sf"/>
</dbReference>
<accession>A0A5C4XP73</accession>
<dbReference type="AlphaFoldDB" id="A0A5C4XP73"/>
<dbReference type="RefSeq" id="WP_139671968.1">
    <property type="nucleotide sequence ID" value="NZ_VDMN01000001.1"/>
</dbReference>
<dbReference type="GO" id="GO:0042834">
    <property type="term" value="F:peptidoglycan binding"/>
    <property type="evidence" value="ECO:0007669"/>
    <property type="project" value="InterPro"/>
</dbReference>
<evidence type="ECO:0000313" key="4">
    <source>
        <dbReference type="Proteomes" id="UP000311605"/>
    </source>
</evidence>
<feature type="region of interest" description="Disordered" evidence="1">
    <location>
        <begin position="868"/>
        <end position="890"/>
    </location>
</feature>
<dbReference type="EMBL" id="VDMN01000001">
    <property type="protein sequence ID" value="TNM65029.1"/>
    <property type="molecule type" value="Genomic_DNA"/>
</dbReference>
<dbReference type="InterPro" id="IPR007730">
    <property type="entry name" value="SPOR-like_dom"/>
</dbReference>
<feature type="region of interest" description="Disordered" evidence="1">
    <location>
        <begin position="70"/>
        <end position="92"/>
    </location>
</feature>
<organism evidence="3 4">
    <name type="scientific">Aliirhizobium smilacinae</name>
    <dbReference type="NCBI Taxonomy" id="1395944"/>
    <lineage>
        <taxon>Bacteria</taxon>
        <taxon>Pseudomonadati</taxon>
        <taxon>Pseudomonadota</taxon>
        <taxon>Alphaproteobacteria</taxon>
        <taxon>Hyphomicrobiales</taxon>
        <taxon>Rhizobiaceae</taxon>
        <taxon>Aliirhizobium</taxon>
    </lineage>
</organism>
<evidence type="ECO:0000259" key="2">
    <source>
        <dbReference type="PROSITE" id="PS51724"/>
    </source>
</evidence>
<evidence type="ECO:0000313" key="3">
    <source>
        <dbReference type="EMBL" id="TNM65029.1"/>
    </source>
</evidence>
<dbReference type="OrthoDB" id="7338235at2"/>
<sequence>MAENNLARSRNDVPDFFADGDPLAELARIVGYEDRVVANPEPVAAEPVAAKRTDPVFNLEDELLREFERYDAPRLDPADDLDVSVPSMPAFDDASAEPVLDARPLFTPGFEEPAGEDEHREENHPLEQWTVRDASYEAPASAPENDFVDHRLDDAAFHASVEDELSAFALETDAEKVAEVLADPVDQVPSPLVATAAEPDVSFDDFDLAAELETSIAAEPLVPVQSGHSEAQPSVADAKRKGVGYTPSFRMPLANFQSGAGVASHQRVETKEEQQIAPTKIEPVSFDGWNVSAPVSSVAAVSVAAPVVAAMPMPQMDIPLAGPAESIAANVSPASAESGVRVEKNQFSELDELLYGVDRYSARPQLDVPAFAAVQSDVAADIAPMPAQDNLNVAPAPQVAAPVASVAPVTSLDDSADPFADLDFELALDDLELDLTDMVVEENNKVAAPVVVASRPAVSVAPVMAPAPPAPVISQAVEAPIAAPVYAAAFNAQAAFDSQRPGDAEPEDDVPFDPALIAESEEQPEVIAELDVPVLPIEEKEEQPVYRNDFDLDIDAELASLLEAPETVPSIQRGSAAQQPAAAPAAQKSVYADLDDFERALEEDFRRSLATPLPANERYAAAEDYEQNVDEEQARAPVRRWIAPLAAVGVLAICGAGAYAWFGSSATGLAGNGEPVVIAADSEPVKVAPANPGGKTVPNQDKAVYDRVAGAGSGAPKQQQLISSSEEPVDVVQKTLMPDTLPLEGENDVQMTDVADTEDPRLLPQDQQQAAEQQPVTVMPRKVKTMIVRADGKLVEQEIEPAAAEKIAAAPVRTDAPAQTAAAFPTSAPASAAPSTGLVPVSAPAGAASAVPVTAQAPAAIEQLADTAPAERAPVPATRPSAPPANVVASVSGQGNVRPAAAPAATSASPAAPAAQNTQVASLGNGGYVIQIASLPSEADAQRSYQSLSGKFGSVIGGRGVDIKSAEIAGKGTFYRVRIPAGSKDQAVELCEKYRAAGGSCLVAR</sequence>
<gene>
    <name evidence="3" type="ORF">FHP24_01665</name>
</gene>
<keyword evidence="4" id="KW-1185">Reference proteome</keyword>
<dbReference type="Gene3D" id="3.30.70.1070">
    <property type="entry name" value="Sporulation related repeat"/>
    <property type="match status" value="1"/>
</dbReference>
<evidence type="ECO:0000256" key="1">
    <source>
        <dbReference type="SAM" id="MobiDB-lite"/>
    </source>
</evidence>
<feature type="domain" description="SPOR" evidence="2">
    <location>
        <begin position="922"/>
        <end position="1005"/>
    </location>
</feature>
<dbReference type="Pfam" id="PF05036">
    <property type="entry name" value="SPOR"/>
    <property type="match status" value="1"/>
</dbReference>
<protein>
    <submittedName>
        <fullName evidence="3">SPOR domain-containing protein</fullName>
    </submittedName>
</protein>
<proteinExistence type="predicted"/>
<dbReference type="Proteomes" id="UP000311605">
    <property type="component" value="Unassembled WGS sequence"/>
</dbReference>
<comment type="caution">
    <text evidence="3">The sequence shown here is derived from an EMBL/GenBank/DDBJ whole genome shotgun (WGS) entry which is preliminary data.</text>
</comment>
<dbReference type="SUPFAM" id="SSF110997">
    <property type="entry name" value="Sporulation related repeat"/>
    <property type="match status" value="1"/>
</dbReference>
<dbReference type="PROSITE" id="PS51724">
    <property type="entry name" value="SPOR"/>
    <property type="match status" value="1"/>
</dbReference>
<reference evidence="3 4" key="1">
    <citation type="submission" date="2019-06" db="EMBL/GenBank/DDBJ databases">
        <title>The draft genome of Rhizobium smilacinae PTYR-5.</title>
        <authorList>
            <person name="Liu L."/>
            <person name="Li L."/>
            <person name="Zhang X."/>
        </authorList>
    </citation>
    <scope>NUCLEOTIDE SEQUENCE [LARGE SCALE GENOMIC DNA]</scope>
    <source>
        <strain evidence="3 4">PTYR-5</strain>
    </source>
</reference>
<name>A0A5C4XP73_9HYPH</name>